<evidence type="ECO:0000256" key="9">
    <source>
        <dbReference type="ARBA" id="ARBA00022989"/>
    </source>
</evidence>
<evidence type="ECO:0000256" key="8">
    <source>
        <dbReference type="ARBA" id="ARBA00022833"/>
    </source>
</evidence>
<reference evidence="14 15" key="1">
    <citation type="submission" date="2019-06" db="EMBL/GenBank/DDBJ databases">
        <title>Psychrobacillus vulpis sp. nov., a new species isolated from feces of a red fox that inhabits in The Tablas de Daimiel Natural Park, Albacete, Spain.</title>
        <authorList>
            <person name="Rodriguez M."/>
            <person name="Reina J.C."/>
            <person name="Bejar V."/>
            <person name="Llamas I."/>
        </authorList>
    </citation>
    <scope>NUCLEOTIDE SEQUENCE [LARGE SCALE GENOMIC DNA]</scope>
    <source>
        <strain evidence="14 15">Z8</strain>
    </source>
</reference>
<comment type="similarity">
    <text evidence="3">Belongs to the peptidase M50B family.</text>
</comment>
<evidence type="ECO:0000256" key="2">
    <source>
        <dbReference type="ARBA" id="ARBA00004141"/>
    </source>
</evidence>
<evidence type="ECO:0000256" key="11">
    <source>
        <dbReference type="ARBA" id="ARBA00023136"/>
    </source>
</evidence>
<dbReference type="GO" id="GO:0006508">
    <property type="term" value="P:proteolysis"/>
    <property type="evidence" value="ECO:0007669"/>
    <property type="project" value="UniProtKB-KW"/>
</dbReference>
<sequence length="198" mass="22826">MNKKIFKVHPIMIPFFLFFYLSGEIAIYSIVFGSLLFHELGHLTAAKLVGVKVNSCTILPYGGEIKMEQFSRKNKMHQLFVILAGPLFTLLLLGISRLFDFPQNEIILLTQLIILSLNLLPIYPLDGGRALFVFIPDKYVELVGFSLCCSVIVFCSSLYYFPKALSITIIFLYLSIQNYSYWRFRKYKLAFDYITKNS</sequence>
<keyword evidence="9 12" id="KW-1133">Transmembrane helix</keyword>
<keyword evidence="6" id="KW-0479">Metal-binding</keyword>
<comment type="caution">
    <text evidence="14">The sequence shown here is derived from an EMBL/GenBank/DDBJ whole genome shotgun (WGS) entry which is preliminary data.</text>
</comment>
<organism evidence="14 15">
    <name type="scientific">Psychrobacillus vulpis</name>
    <dbReference type="NCBI Taxonomy" id="2325572"/>
    <lineage>
        <taxon>Bacteria</taxon>
        <taxon>Bacillati</taxon>
        <taxon>Bacillota</taxon>
        <taxon>Bacilli</taxon>
        <taxon>Bacillales</taxon>
        <taxon>Bacillaceae</taxon>
        <taxon>Psychrobacillus</taxon>
    </lineage>
</organism>
<evidence type="ECO:0000313" key="14">
    <source>
        <dbReference type="EMBL" id="TQR19204.1"/>
    </source>
</evidence>
<dbReference type="GO" id="GO:0008237">
    <property type="term" value="F:metallopeptidase activity"/>
    <property type="evidence" value="ECO:0007669"/>
    <property type="project" value="UniProtKB-KW"/>
</dbReference>
<feature type="transmembrane region" description="Helical" evidence="12">
    <location>
        <begin position="12"/>
        <end position="37"/>
    </location>
</feature>
<dbReference type="GO" id="GO:0046872">
    <property type="term" value="F:metal ion binding"/>
    <property type="evidence" value="ECO:0007669"/>
    <property type="project" value="UniProtKB-KW"/>
</dbReference>
<evidence type="ECO:0000256" key="3">
    <source>
        <dbReference type="ARBA" id="ARBA00007931"/>
    </source>
</evidence>
<gene>
    <name evidence="14" type="ORF">FG384_13400</name>
</gene>
<evidence type="ECO:0000256" key="1">
    <source>
        <dbReference type="ARBA" id="ARBA00001947"/>
    </source>
</evidence>
<protein>
    <recommendedName>
        <fullName evidence="13">Peptidase M50 domain-containing protein</fullName>
    </recommendedName>
</protein>
<evidence type="ECO:0000256" key="10">
    <source>
        <dbReference type="ARBA" id="ARBA00023049"/>
    </source>
</evidence>
<evidence type="ECO:0000313" key="15">
    <source>
        <dbReference type="Proteomes" id="UP000316626"/>
    </source>
</evidence>
<dbReference type="InterPro" id="IPR008915">
    <property type="entry name" value="Peptidase_M50"/>
</dbReference>
<dbReference type="EMBL" id="VDGI01000015">
    <property type="protein sequence ID" value="TQR19204.1"/>
    <property type="molecule type" value="Genomic_DNA"/>
</dbReference>
<evidence type="ECO:0000256" key="6">
    <source>
        <dbReference type="ARBA" id="ARBA00022723"/>
    </source>
</evidence>
<keyword evidence="7" id="KW-0378">Hydrolase</keyword>
<name>A0A544TP21_9BACI</name>
<feature type="domain" description="Peptidase M50" evidence="13">
    <location>
        <begin position="30"/>
        <end position="93"/>
    </location>
</feature>
<comment type="cofactor">
    <cofactor evidence="1">
        <name>Zn(2+)</name>
        <dbReference type="ChEBI" id="CHEBI:29105"/>
    </cofactor>
</comment>
<keyword evidence="10" id="KW-0482">Metalloprotease</keyword>
<keyword evidence="8" id="KW-0862">Zinc</keyword>
<feature type="transmembrane region" description="Helical" evidence="12">
    <location>
        <begin position="143"/>
        <end position="176"/>
    </location>
</feature>
<dbReference type="Pfam" id="PF02163">
    <property type="entry name" value="Peptidase_M50"/>
    <property type="match status" value="1"/>
</dbReference>
<dbReference type="GO" id="GO:0016020">
    <property type="term" value="C:membrane"/>
    <property type="evidence" value="ECO:0007669"/>
    <property type="project" value="UniProtKB-SubCell"/>
</dbReference>
<dbReference type="Proteomes" id="UP000316626">
    <property type="component" value="Unassembled WGS sequence"/>
</dbReference>
<keyword evidence="15" id="KW-1185">Reference proteome</keyword>
<keyword evidence="4" id="KW-0645">Protease</keyword>
<keyword evidence="5 12" id="KW-0812">Transmembrane</keyword>
<evidence type="ECO:0000256" key="4">
    <source>
        <dbReference type="ARBA" id="ARBA00022670"/>
    </source>
</evidence>
<proteinExistence type="inferred from homology"/>
<comment type="subcellular location">
    <subcellularLocation>
        <location evidence="2">Membrane</location>
        <topology evidence="2">Multi-pass membrane protein</topology>
    </subcellularLocation>
</comment>
<dbReference type="OrthoDB" id="166377at2"/>
<evidence type="ECO:0000256" key="7">
    <source>
        <dbReference type="ARBA" id="ARBA00022801"/>
    </source>
</evidence>
<evidence type="ECO:0000259" key="13">
    <source>
        <dbReference type="Pfam" id="PF02163"/>
    </source>
</evidence>
<keyword evidence="11 12" id="KW-0472">Membrane</keyword>
<feature type="transmembrane region" description="Helical" evidence="12">
    <location>
        <begin position="79"/>
        <end position="99"/>
    </location>
</feature>
<evidence type="ECO:0000256" key="12">
    <source>
        <dbReference type="SAM" id="Phobius"/>
    </source>
</evidence>
<evidence type="ECO:0000256" key="5">
    <source>
        <dbReference type="ARBA" id="ARBA00022692"/>
    </source>
</evidence>
<dbReference type="PANTHER" id="PTHR39188">
    <property type="entry name" value="MEMBRANE-ASSOCIATED ZINC METALLOPROTEASE M50B"/>
    <property type="match status" value="1"/>
</dbReference>
<accession>A0A544TP21</accession>
<dbReference type="PANTHER" id="PTHR39188:SF3">
    <property type="entry name" value="STAGE IV SPORULATION PROTEIN FB"/>
    <property type="match status" value="1"/>
</dbReference>
<dbReference type="AlphaFoldDB" id="A0A544TP21"/>